<dbReference type="PANTHER" id="PTHR33392:SF6">
    <property type="entry name" value="POLYISOPRENYL-TEICHOIC ACID--PEPTIDOGLYCAN TEICHOIC ACID TRANSFERASE TAGU"/>
    <property type="match status" value="1"/>
</dbReference>
<accession>A0ABS6G0U1</accession>
<evidence type="ECO:0000313" key="3">
    <source>
        <dbReference type="EMBL" id="MBU5675814.1"/>
    </source>
</evidence>
<dbReference type="Pfam" id="PF03816">
    <property type="entry name" value="LytR_cpsA_psr"/>
    <property type="match status" value="1"/>
</dbReference>
<gene>
    <name evidence="3" type="ORF">KQI88_05240</name>
</gene>
<dbReference type="InterPro" id="IPR050922">
    <property type="entry name" value="LytR/CpsA/Psr_CW_biosynth"/>
</dbReference>
<sequence>MKLFWKIFFIFLIIFTVIGIGFSITIKNTLKEIQNPNIIVAEIDNAKTDNDNTSKGPINILIAGIADYSLADSIILCSFYPEKKYLNLMSIPRDTFYHRKGFNRADLKKINASHAVKGGSDIKAKSLIDSVSDLLGVEIHDFIKLDFEAVEKSIDAIGGVKIDIEDDMYYFDSEYSTPLLINFKKGKQKLNGEDSLKYLRYREKSKGDLGRIERQQKFIKSFITQSLNLKIFKILEIATEHVETTMSAKDITNYLSQLYKMKNENINFTVLPGKPEYIDGVSYYNHNKIETQKLISNIYKISEGKTR</sequence>
<evidence type="ECO:0000259" key="2">
    <source>
        <dbReference type="Pfam" id="PF03816"/>
    </source>
</evidence>
<reference evidence="3 4" key="1">
    <citation type="submission" date="2021-06" db="EMBL/GenBank/DDBJ databases">
        <authorList>
            <person name="Sun Q."/>
            <person name="Li D."/>
        </authorList>
    </citation>
    <scope>NUCLEOTIDE SEQUENCE [LARGE SCALE GENOMIC DNA]</scope>
    <source>
        <strain evidence="3 4">MSJ-5</strain>
    </source>
</reference>
<keyword evidence="4" id="KW-1185">Reference proteome</keyword>
<name>A0ABS6G0U1_9FIRM</name>
<dbReference type="EMBL" id="JAHLQK010000002">
    <property type="protein sequence ID" value="MBU5675814.1"/>
    <property type="molecule type" value="Genomic_DNA"/>
</dbReference>
<comment type="similarity">
    <text evidence="1">Belongs to the LytR/CpsA/Psr (LCP) family.</text>
</comment>
<protein>
    <submittedName>
        <fullName evidence="3">LCP family protein</fullName>
    </submittedName>
</protein>
<dbReference type="PANTHER" id="PTHR33392">
    <property type="entry name" value="POLYISOPRENYL-TEICHOIC ACID--PEPTIDOGLYCAN TEICHOIC ACID TRANSFERASE TAGU"/>
    <property type="match status" value="1"/>
</dbReference>
<organism evidence="3 4">
    <name type="scientific">Alkaliphilus flagellatus</name>
    <dbReference type="NCBI Taxonomy" id="2841507"/>
    <lineage>
        <taxon>Bacteria</taxon>
        <taxon>Bacillati</taxon>
        <taxon>Bacillota</taxon>
        <taxon>Clostridia</taxon>
        <taxon>Peptostreptococcales</taxon>
        <taxon>Natronincolaceae</taxon>
        <taxon>Alkaliphilus</taxon>
    </lineage>
</organism>
<dbReference type="RefSeq" id="WP_216415311.1">
    <property type="nucleotide sequence ID" value="NZ_JAHLQK010000002.1"/>
</dbReference>
<dbReference type="InterPro" id="IPR004474">
    <property type="entry name" value="LytR_CpsA_psr"/>
</dbReference>
<evidence type="ECO:0000313" key="4">
    <source>
        <dbReference type="Proteomes" id="UP000779508"/>
    </source>
</evidence>
<feature type="domain" description="Cell envelope-related transcriptional attenuator" evidence="2">
    <location>
        <begin position="71"/>
        <end position="226"/>
    </location>
</feature>
<evidence type="ECO:0000256" key="1">
    <source>
        <dbReference type="ARBA" id="ARBA00006068"/>
    </source>
</evidence>
<comment type="caution">
    <text evidence="3">The sequence shown here is derived from an EMBL/GenBank/DDBJ whole genome shotgun (WGS) entry which is preliminary data.</text>
</comment>
<dbReference type="NCBIfam" id="TIGR00350">
    <property type="entry name" value="lytR_cpsA_psr"/>
    <property type="match status" value="1"/>
</dbReference>
<proteinExistence type="inferred from homology"/>
<dbReference type="Proteomes" id="UP000779508">
    <property type="component" value="Unassembled WGS sequence"/>
</dbReference>